<evidence type="ECO:0000313" key="2">
    <source>
        <dbReference type="EMBL" id="CAB4172086.1"/>
    </source>
</evidence>
<organism evidence="2">
    <name type="scientific">uncultured Caudovirales phage</name>
    <dbReference type="NCBI Taxonomy" id="2100421"/>
    <lineage>
        <taxon>Viruses</taxon>
        <taxon>Duplodnaviria</taxon>
        <taxon>Heunggongvirae</taxon>
        <taxon>Uroviricota</taxon>
        <taxon>Caudoviricetes</taxon>
        <taxon>Peduoviridae</taxon>
        <taxon>Maltschvirus</taxon>
        <taxon>Maltschvirus maltsch</taxon>
    </lineage>
</organism>
<accession>A0A6J5PQ16</accession>
<name>A0A6J5PQ16_9CAUD</name>
<feature type="compositionally biased region" description="Basic and acidic residues" evidence="1">
    <location>
        <begin position="201"/>
        <end position="213"/>
    </location>
</feature>
<feature type="region of interest" description="Disordered" evidence="1">
    <location>
        <begin position="75"/>
        <end position="129"/>
    </location>
</feature>
<dbReference type="EMBL" id="LR796877">
    <property type="protein sequence ID" value="CAB4172086.1"/>
    <property type="molecule type" value="Genomic_DNA"/>
</dbReference>
<sequence>MAAKKKPAISLGPISDDLGRIIAKALSGAQGVLKQTQAKKVASKLKDKAGYMQPKGNPARAAIDKAATKGEKLRVQIGRSNAKKAQMGMTSEMAEKHMKSMKSQGKNWDGSVNKPAAAGAKKNAKAGKENTKLSAAFVQKAKDDKIVSSYSKQIARGEVMGKRATGRYESTTGRVKYVGKDAAKAAGKESTGIEKGMAKRARTDGQKNVDLKKAVANAKTPEAKREARKVLRAHQDRTGFR</sequence>
<reference evidence="2" key="1">
    <citation type="submission" date="2020-05" db="EMBL/GenBank/DDBJ databases">
        <authorList>
            <person name="Chiriac C."/>
            <person name="Salcher M."/>
            <person name="Ghai R."/>
            <person name="Kavagutti S V."/>
        </authorList>
    </citation>
    <scope>NUCLEOTIDE SEQUENCE</scope>
</reference>
<evidence type="ECO:0000256" key="1">
    <source>
        <dbReference type="SAM" id="MobiDB-lite"/>
    </source>
</evidence>
<protein>
    <submittedName>
        <fullName evidence="2">Uncharacterized protein</fullName>
    </submittedName>
</protein>
<feature type="region of interest" description="Disordered" evidence="1">
    <location>
        <begin position="181"/>
        <end position="241"/>
    </location>
</feature>
<proteinExistence type="predicted"/>
<feature type="compositionally biased region" description="Basic and acidic residues" evidence="1">
    <location>
        <begin position="221"/>
        <end position="241"/>
    </location>
</feature>
<gene>
    <name evidence="2" type="ORF">UFOVP923_49</name>
</gene>